<evidence type="ECO:0000313" key="1">
    <source>
        <dbReference type="EMBL" id="EGO03687.1"/>
    </source>
</evidence>
<protein>
    <submittedName>
        <fullName evidence="1">Uncharacterized protein</fullName>
    </submittedName>
</protein>
<dbReference type="AlphaFoldDB" id="F8PIQ4"/>
<dbReference type="Proteomes" id="UP000008063">
    <property type="component" value="Unassembled WGS sequence"/>
</dbReference>
<sequence length="70" mass="7979">MRGEYETMPWVHRKEVTQYSIAFLLLLPVRGGERRQGGEGVSMKWKGCSGVDPYHDGHINEYRHSEAASS</sequence>
<evidence type="ECO:0000313" key="2">
    <source>
        <dbReference type="Proteomes" id="UP000008063"/>
    </source>
</evidence>
<dbReference type="InParanoid" id="F8PIQ4"/>
<accession>F8PIQ4</accession>
<name>F8PIQ4_SERL3</name>
<keyword evidence="2" id="KW-1185">Reference proteome</keyword>
<proteinExistence type="predicted"/>
<reference evidence="2" key="1">
    <citation type="journal article" date="2011" name="Science">
        <title>The plant cell wall-decomposing machinery underlies the functional diversity of forest fungi.</title>
        <authorList>
            <person name="Eastwood D.C."/>
            <person name="Floudas D."/>
            <person name="Binder M."/>
            <person name="Majcherczyk A."/>
            <person name="Schneider P."/>
            <person name="Aerts A."/>
            <person name="Asiegbu F.O."/>
            <person name="Baker S.E."/>
            <person name="Barry K."/>
            <person name="Bendiksby M."/>
            <person name="Blumentritt M."/>
            <person name="Coutinho P.M."/>
            <person name="Cullen D."/>
            <person name="de Vries R.P."/>
            <person name="Gathman A."/>
            <person name="Goodell B."/>
            <person name="Henrissat B."/>
            <person name="Ihrmark K."/>
            <person name="Kauserud H."/>
            <person name="Kohler A."/>
            <person name="LaButti K."/>
            <person name="Lapidus A."/>
            <person name="Lavin J.L."/>
            <person name="Lee Y.-H."/>
            <person name="Lindquist E."/>
            <person name="Lilly W."/>
            <person name="Lucas S."/>
            <person name="Morin E."/>
            <person name="Murat C."/>
            <person name="Oguiza J.A."/>
            <person name="Park J."/>
            <person name="Pisabarro A.G."/>
            <person name="Riley R."/>
            <person name="Rosling A."/>
            <person name="Salamov A."/>
            <person name="Schmidt O."/>
            <person name="Schmutz J."/>
            <person name="Skrede I."/>
            <person name="Stenlid J."/>
            <person name="Wiebenga A."/>
            <person name="Xie X."/>
            <person name="Kuees U."/>
            <person name="Hibbett D.S."/>
            <person name="Hoffmeister D."/>
            <person name="Hoegberg N."/>
            <person name="Martin F."/>
            <person name="Grigoriev I.V."/>
            <person name="Watkinson S.C."/>
        </authorList>
    </citation>
    <scope>NUCLEOTIDE SEQUENCE [LARGE SCALE GENOMIC DNA]</scope>
    <source>
        <strain evidence="2">strain S7.3</strain>
    </source>
</reference>
<dbReference type="HOGENOM" id="CLU_2759367_0_0_1"/>
<organism evidence="2">
    <name type="scientific">Serpula lacrymans var. lacrymans (strain S7.3)</name>
    <name type="common">Dry rot fungus</name>
    <dbReference type="NCBI Taxonomy" id="936435"/>
    <lineage>
        <taxon>Eukaryota</taxon>
        <taxon>Fungi</taxon>
        <taxon>Dikarya</taxon>
        <taxon>Basidiomycota</taxon>
        <taxon>Agaricomycotina</taxon>
        <taxon>Agaricomycetes</taxon>
        <taxon>Agaricomycetidae</taxon>
        <taxon>Boletales</taxon>
        <taxon>Coniophorineae</taxon>
        <taxon>Serpulaceae</taxon>
        <taxon>Serpula</taxon>
    </lineage>
</organism>
<dbReference type="EMBL" id="GL945475">
    <property type="protein sequence ID" value="EGO03687.1"/>
    <property type="molecule type" value="Genomic_DNA"/>
</dbReference>
<gene>
    <name evidence="1" type="ORF">SERLA73DRAFT_175275</name>
</gene>